<dbReference type="AlphaFoldDB" id="A0A7E5VEZ2"/>
<keyword evidence="1" id="KW-0732">Signal</keyword>
<feature type="chain" id="PRO_5029000181" evidence="1">
    <location>
        <begin position="19"/>
        <end position="225"/>
    </location>
</feature>
<gene>
    <name evidence="3" type="primary">LOC113493216</name>
</gene>
<keyword evidence="2" id="KW-1185">Reference proteome</keyword>
<name>A0A7E5VEZ2_TRINI</name>
<dbReference type="Proteomes" id="UP000322000">
    <property type="component" value="Chromosome 4"/>
</dbReference>
<evidence type="ECO:0000313" key="3">
    <source>
        <dbReference type="RefSeq" id="XP_026726884.1"/>
    </source>
</evidence>
<dbReference type="KEGG" id="tnl:113493216"/>
<protein>
    <submittedName>
        <fullName evidence="3">Uncharacterized protein LOC113493216</fullName>
    </submittedName>
</protein>
<dbReference type="GeneID" id="113493216"/>
<dbReference type="OrthoDB" id="6931130at2759"/>
<dbReference type="RefSeq" id="XP_026726884.1">
    <property type="nucleotide sequence ID" value="XM_026871083.1"/>
</dbReference>
<accession>A0A7E5VEZ2</accession>
<evidence type="ECO:0000313" key="2">
    <source>
        <dbReference type="Proteomes" id="UP000322000"/>
    </source>
</evidence>
<sequence>MFLFKLFIFMLSVLFCCATCEPKNETQPSTKSLIHKFETDATSSRTQQEYDRNQMRSWADAFQVQRLEACVQYRLQMIKHQEHNFKSDRNSKWNDCLYAHRNDTRQAATQYYSSEQQCLRQAASEDTEQRENVELWEKQVANPYLFLIYECENRSLEERVQMQNDKFDELIHRLLQLKQVAMSSLQDYYRSSQTSLESCLKTCLSEYLDRVRAIMSVLNKCYSIT</sequence>
<feature type="signal peptide" evidence="1">
    <location>
        <begin position="1"/>
        <end position="18"/>
    </location>
</feature>
<dbReference type="InParanoid" id="A0A7E5VEZ2"/>
<evidence type="ECO:0000256" key="1">
    <source>
        <dbReference type="SAM" id="SignalP"/>
    </source>
</evidence>
<reference evidence="3" key="1">
    <citation type="submission" date="2025-08" db="UniProtKB">
        <authorList>
            <consortium name="RefSeq"/>
        </authorList>
    </citation>
    <scope>IDENTIFICATION</scope>
</reference>
<organism evidence="2 3">
    <name type="scientific">Trichoplusia ni</name>
    <name type="common">Cabbage looper</name>
    <dbReference type="NCBI Taxonomy" id="7111"/>
    <lineage>
        <taxon>Eukaryota</taxon>
        <taxon>Metazoa</taxon>
        <taxon>Ecdysozoa</taxon>
        <taxon>Arthropoda</taxon>
        <taxon>Hexapoda</taxon>
        <taxon>Insecta</taxon>
        <taxon>Pterygota</taxon>
        <taxon>Neoptera</taxon>
        <taxon>Endopterygota</taxon>
        <taxon>Lepidoptera</taxon>
        <taxon>Glossata</taxon>
        <taxon>Ditrysia</taxon>
        <taxon>Noctuoidea</taxon>
        <taxon>Noctuidae</taxon>
        <taxon>Plusiinae</taxon>
        <taxon>Trichoplusia</taxon>
    </lineage>
</organism>
<proteinExistence type="predicted"/>